<dbReference type="Proteomes" id="UP000052955">
    <property type="component" value="Unassembled WGS sequence"/>
</dbReference>
<dbReference type="PANTHER" id="PTHR10788:SF106">
    <property type="entry name" value="BCDNA.GH08860"/>
    <property type="match status" value="1"/>
</dbReference>
<proteinExistence type="inferred from homology"/>
<evidence type="ECO:0000313" key="2">
    <source>
        <dbReference type="EMBL" id="KRO35341.1"/>
    </source>
</evidence>
<organism evidence="2 3">
    <name type="scientific">Actinobacteria bacterium BACL15 MAG-120823-bin78</name>
    <dbReference type="NCBI Taxonomy" id="1655563"/>
    <lineage>
        <taxon>Bacteria</taxon>
        <taxon>Bacillati</taxon>
        <taxon>Actinomycetota</taxon>
        <taxon>Actinomycetes</taxon>
        <taxon>Actinomycetes incertae sedis</taxon>
        <taxon>ac1 cluster</taxon>
    </lineage>
</organism>
<name>A0A0R2PGK5_9ACTN</name>
<dbReference type="AlphaFoldDB" id="A0A0R2PGK5"/>
<comment type="caution">
    <text evidence="2">The sequence shown here is derived from an EMBL/GenBank/DDBJ whole genome shotgun (WGS) entry which is preliminary data.</text>
</comment>
<evidence type="ECO:0000256" key="1">
    <source>
        <dbReference type="ARBA" id="ARBA00008799"/>
    </source>
</evidence>
<dbReference type="InterPro" id="IPR001830">
    <property type="entry name" value="Glyco_trans_20"/>
</dbReference>
<dbReference type="SUPFAM" id="SSF53756">
    <property type="entry name" value="UDP-Glycosyltransferase/glycogen phosphorylase"/>
    <property type="match status" value="1"/>
</dbReference>
<dbReference type="PANTHER" id="PTHR10788">
    <property type="entry name" value="TREHALOSE-6-PHOSPHATE SYNTHASE"/>
    <property type="match status" value="1"/>
</dbReference>
<evidence type="ECO:0000313" key="3">
    <source>
        <dbReference type="Proteomes" id="UP000052955"/>
    </source>
</evidence>
<accession>A0A0R2PGK5</accession>
<dbReference type="GO" id="GO:0005992">
    <property type="term" value="P:trehalose biosynthetic process"/>
    <property type="evidence" value="ECO:0007669"/>
    <property type="project" value="InterPro"/>
</dbReference>
<dbReference type="EMBL" id="LIAN01000326">
    <property type="protein sequence ID" value="KRO35341.1"/>
    <property type="molecule type" value="Genomic_DNA"/>
</dbReference>
<sequence length="192" mass="21278">MNTVEGDAEFVVVANRLPIEPVYEDMNPDLEIIGWRTSPGGLVSALDPVLRGRKSVWVGAGELAPDQVGAFEQTRLDAVSIPAADYLDYYSGFANTAIWPLYHAAVIAPEFHRPQFDAYSRVNSLFADRVAELAAEGGTVWVHDYHSNWSRKHFGRFDQMSHWVLFAYSLSASNLVCSSALAKTNSSRNARI</sequence>
<dbReference type="Gene3D" id="3.40.50.2000">
    <property type="entry name" value="Glycogen Phosphorylase B"/>
    <property type="match status" value="1"/>
</dbReference>
<dbReference type="Pfam" id="PF00982">
    <property type="entry name" value="Glyco_transf_20"/>
    <property type="match status" value="1"/>
</dbReference>
<comment type="similarity">
    <text evidence="1">Belongs to the glycosyltransferase 20 family.</text>
</comment>
<reference evidence="2 3" key="1">
    <citation type="submission" date="2015-10" db="EMBL/GenBank/DDBJ databases">
        <title>Metagenome-Assembled Genomes uncover a global brackish microbiome.</title>
        <authorList>
            <person name="Hugerth L.W."/>
            <person name="Larsson J."/>
            <person name="Alneberg J."/>
            <person name="Lindh M.V."/>
            <person name="Legrand C."/>
            <person name="Pinhassi J."/>
            <person name="Andersson A.F."/>
        </authorList>
    </citation>
    <scope>NUCLEOTIDE SEQUENCE [LARGE SCALE GENOMIC DNA]</scope>
    <source>
        <strain evidence="2">BACL15 MAG-120823-bin78</strain>
    </source>
</reference>
<dbReference type="GO" id="GO:0003825">
    <property type="term" value="F:alpha,alpha-trehalose-phosphate synthase (UDP-forming) activity"/>
    <property type="evidence" value="ECO:0007669"/>
    <property type="project" value="TreeGrafter"/>
</dbReference>
<protein>
    <submittedName>
        <fullName evidence="2">Uncharacterized protein</fullName>
    </submittedName>
</protein>
<gene>
    <name evidence="2" type="ORF">ABR55_05140</name>
</gene>